<proteinExistence type="predicted"/>
<evidence type="ECO:0000313" key="2">
    <source>
        <dbReference type="Proteomes" id="UP000595437"/>
    </source>
</evidence>
<name>A0A7T8H0K4_CALRO</name>
<organism evidence="1 2">
    <name type="scientific">Caligus rogercresseyi</name>
    <name type="common">Sea louse</name>
    <dbReference type="NCBI Taxonomy" id="217165"/>
    <lineage>
        <taxon>Eukaryota</taxon>
        <taxon>Metazoa</taxon>
        <taxon>Ecdysozoa</taxon>
        <taxon>Arthropoda</taxon>
        <taxon>Crustacea</taxon>
        <taxon>Multicrustacea</taxon>
        <taxon>Hexanauplia</taxon>
        <taxon>Copepoda</taxon>
        <taxon>Siphonostomatoida</taxon>
        <taxon>Caligidae</taxon>
        <taxon>Caligus</taxon>
    </lineage>
</organism>
<dbReference type="AlphaFoldDB" id="A0A7T8H0K4"/>
<sequence length="115" mass="12430">GLDAPNAGKYCKASILFGLSSQRASAKTKAINNALLSAKALVAKSLTLDRPLQPLDLRAICISASARYAALDLRIPSVTDNSWTLAGDLVKYVPSRSNVLRDALKLLLKKFKKFK</sequence>
<dbReference type="Proteomes" id="UP000595437">
    <property type="component" value="Chromosome 10"/>
</dbReference>
<gene>
    <name evidence="1" type="ORF">FKW44_015575</name>
</gene>
<keyword evidence="2" id="KW-1185">Reference proteome</keyword>
<dbReference type="EMBL" id="CP045899">
    <property type="protein sequence ID" value="QQP41263.1"/>
    <property type="molecule type" value="Genomic_DNA"/>
</dbReference>
<reference evidence="2" key="1">
    <citation type="submission" date="2021-01" db="EMBL/GenBank/DDBJ databases">
        <title>Caligus Genome Assembly.</title>
        <authorList>
            <person name="Gallardo-Escarate C."/>
        </authorList>
    </citation>
    <scope>NUCLEOTIDE SEQUENCE [LARGE SCALE GENOMIC DNA]</scope>
</reference>
<protein>
    <submittedName>
        <fullName evidence="1">Uncharacterized protein</fullName>
    </submittedName>
</protein>
<evidence type="ECO:0000313" key="1">
    <source>
        <dbReference type="EMBL" id="QQP41263.1"/>
    </source>
</evidence>
<accession>A0A7T8H0K4</accession>
<feature type="non-terminal residue" evidence="1">
    <location>
        <position position="1"/>
    </location>
</feature>